<dbReference type="Proteomes" id="UP000287651">
    <property type="component" value="Unassembled WGS sequence"/>
</dbReference>
<feature type="compositionally biased region" description="Basic and acidic residues" evidence="1">
    <location>
        <begin position="19"/>
        <end position="32"/>
    </location>
</feature>
<sequence length="77" mass="9176">MWTAHYRTVALKSIVGGRLREKKKEEEEKKTEVPPFPTLSSPVRHRRPCPWAIFLPREETKCLPSQGERSRQRRPFF</sequence>
<name>A0A427BB27_ENSVE</name>
<feature type="region of interest" description="Disordered" evidence="1">
    <location>
        <begin position="19"/>
        <end position="43"/>
    </location>
</feature>
<gene>
    <name evidence="2" type="ORF">B296_00008314</name>
</gene>
<dbReference type="AlphaFoldDB" id="A0A427BB27"/>
<accession>A0A427BB27</accession>
<evidence type="ECO:0000256" key="1">
    <source>
        <dbReference type="SAM" id="MobiDB-lite"/>
    </source>
</evidence>
<evidence type="ECO:0000313" key="2">
    <source>
        <dbReference type="EMBL" id="RRT85730.1"/>
    </source>
</evidence>
<comment type="caution">
    <text evidence="2">The sequence shown here is derived from an EMBL/GenBank/DDBJ whole genome shotgun (WGS) entry which is preliminary data.</text>
</comment>
<proteinExistence type="predicted"/>
<protein>
    <submittedName>
        <fullName evidence="2">Uncharacterized protein</fullName>
    </submittedName>
</protein>
<dbReference type="EMBL" id="AMZH03000071">
    <property type="protein sequence ID" value="RRT85730.1"/>
    <property type="molecule type" value="Genomic_DNA"/>
</dbReference>
<evidence type="ECO:0000313" key="3">
    <source>
        <dbReference type="Proteomes" id="UP000287651"/>
    </source>
</evidence>
<reference evidence="2 3" key="1">
    <citation type="journal article" date="2014" name="Agronomy (Basel)">
        <title>A Draft Genome Sequence for Ensete ventricosum, the Drought-Tolerant Tree Against Hunger.</title>
        <authorList>
            <person name="Harrison J."/>
            <person name="Moore K.A."/>
            <person name="Paszkiewicz K."/>
            <person name="Jones T."/>
            <person name="Grant M."/>
            <person name="Ambacheew D."/>
            <person name="Muzemil S."/>
            <person name="Studholme D.J."/>
        </authorList>
    </citation>
    <scope>NUCLEOTIDE SEQUENCE [LARGE SCALE GENOMIC DNA]</scope>
</reference>
<organism evidence="2 3">
    <name type="scientific">Ensete ventricosum</name>
    <name type="common">Abyssinian banana</name>
    <name type="synonym">Musa ensete</name>
    <dbReference type="NCBI Taxonomy" id="4639"/>
    <lineage>
        <taxon>Eukaryota</taxon>
        <taxon>Viridiplantae</taxon>
        <taxon>Streptophyta</taxon>
        <taxon>Embryophyta</taxon>
        <taxon>Tracheophyta</taxon>
        <taxon>Spermatophyta</taxon>
        <taxon>Magnoliopsida</taxon>
        <taxon>Liliopsida</taxon>
        <taxon>Zingiberales</taxon>
        <taxon>Musaceae</taxon>
        <taxon>Ensete</taxon>
    </lineage>
</organism>
<feature type="non-terminal residue" evidence="2">
    <location>
        <position position="77"/>
    </location>
</feature>